<feature type="transmembrane region" description="Helical" evidence="1">
    <location>
        <begin position="16"/>
        <end position="35"/>
    </location>
</feature>
<proteinExistence type="predicted"/>
<keyword evidence="3" id="KW-1185">Reference proteome</keyword>
<dbReference type="RefSeq" id="WP_413276849.1">
    <property type="nucleotide sequence ID" value="NZ_JBHFNT010000067.1"/>
</dbReference>
<keyword evidence="1" id="KW-0812">Transmembrane</keyword>
<feature type="transmembrane region" description="Helical" evidence="1">
    <location>
        <begin position="97"/>
        <end position="123"/>
    </location>
</feature>
<keyword evidence="1" id="KW-1133">Transmembrane helix</keyword>
<gene>
    <name evidence="2" type="ORF">ACE1CA_07755</name>
</gene>
<comment type="caution">
    <text evidence="2">The sequence shown here is derived from an EMBL/GenBank/DDBJ whole genome shotgun (WGS) entry which is preliminary data.</text>
</comment>
<dbReference type="Proteomes" id="UP001576780">
    <property type="component" value="Unassembled WGS sequence"/>
</dbReference>
<accession>A0ABV4WH64</accession>
<dbReference type="EMBL" id="JBHFNT010000067">
    <property type="protein sequence ID" value="MFB2834415.1"/>
    <property type="molecule type" value="Genomic_DNA"/>
</dbReference>
<evidence type="ECO:0000313" key="3">
    <source>
        <dbReference type="Proteomes" id="UP001576780"/>
    </source>
</evidence>
<sequence>MIHDSAKANDIIQKEAIVSGVINAVINGIIGWFMFQSQATVPMTVDTISAHEKTVFSSGVMTAFMLSLILGAIAFFNFGKKAKNLQLAPVELLDRPFFFFGLRTVLFYSLFAFGTAALVALFWQKFLGTILVTPLIAAIILGLIAGVAAWFINAAVMKAILRPE</sequence>
<reference evidence="2 3" key="1">
    <citation type="submission" date="2024-09" db="EMBL/GenBank/DDBJ databases">
        <title>Floridaenema gen nov. (Aerosakkonemataceae, Aerosakkonematales ord. nov., Cyanobacteria) from benthic tropical and subtropical fresh waters, with the description of four new species.</title>
        <authorList>
            <person name="Moretto J.A."/>
            <person name="Berthold D.E."/>
            <person name="Lefler F.W."/>
            <person name="Huang I.-S."/>
            <person name="Laughinghouse H. IV."/>
        </authorList>
    </citation>
    <scope>NUCLEOTIDE SEQUENCE [LARGE SCALE GENOMIC DNA]</scope>
    <source>
        <strain evidence="2 3">BLCC-F167</strain>
    </source>
</reference>
<evidence type="ECO:0000313" key="2">
    <source>
        <dbReference type="EMBL" id="MFB2834415.1"/>
    </source>
</evidence>
<evidence type="ECO:0000256" key="1">
    <source>
        <dbReference type="SAM" id="Phobius"/>
    </source>
</evidence>
<name>A0ABV4WH64_9CYAN</name>
<keyword evidence="1" id="KW-0472">Membrane</keyword>
<feature type="transmembrane region" description="Helical" evidence="1">
    <location>
        <begin position="129"/>
        <end position="152"/>
    </location>
</feature>
<organism evidence="2 3">
    <name type="scientific">Floridaenema evergladense BLCC-F167</name>
    <dbReference type="NCBI Taxonomy" id="3153639"/>
    <lineage>
        <taxon>Bacteria</taxon>
        <taxon>Bacillati</taxon>
        <taxon>Cyanobacteriota</taxon>
        <taxon>Cyanophyceae</taxon>
        <taxon>Oscillatoriophycideae</taxon>
        <taxon>Aerosakkonematales</taxon>
        <taxon>Aerosakkonemataceae</taxon>
        <taxon>Floridanema</taxon>
        <taxon>Floridanema evergladense</taxon>
    </lineage>
</organism>
<protein>
    <submittedName>
        <fullName evidence="2">Permease</fullName>
    </submittedName>
</protein>
<feature type="transmembrane region" description="Helical" evidence="1">
    <location>
        <begin position="55"/>
        <end position="76"/>
    </location>
</feature>